<proteinExistence type="predicted"/>
<feature type="domain" description="CBS" evidence="3">
    <location>
        <begin position="18"/>
        <end position="78"/>
    </location>
</feature>
<dbReference type="Gene3D" id="3.10.580.10">
    <property type="entry name" value="CBS-domain"/>
    <property type="match status" value="1"/>
</dbReference>
<keyword evidence="1 2" id="KW-0129">CBS domain</keyword>
<accession>A0A2I1SKC2</accession>
<dbReference type="Proteomes" id="UP000292818">
    <property type="component" value="Unassembled WGS sequence"/>
</dbReference>
<evidence type="ECO:0000313" key="4">
    <source>
        <dbReference type="EMBL" id="RZM15450.1"/>
    </source>
</evidence>
<dbReference type="SUPFAM" id="SSF54631">
    <property type="entry name" value="CBS-domain pair"/>
    <property type="match status" value="1"/>
</dbReference>
<dbReference type="InterPro" id="IPR046342">
    <property type="entry name" value="CBS_dom_sf"/>
</dbReference>
<dbReference type="InterPro" id="IPR048125">
    <property type="entry name" value="CBS_CbpB"/>
</dbReference>
<dbReference type="Pfam" id="PF00571">
    <property type="entry name" value="CBS"/>
    <property type="match status" value="2"/>
</dbReference>
<sequence length="165" mass="18774">MISAAIQRVLAEKSGSFLIPASKIAIVEEDNPLYHAFLILTKVKYAKIPVLNKKGQITGLLSLAMITDKMLDLDGISVKPLNKYKVKDVMETDFVSINFTEKDIETQLHLLVDNNFLPVVDDQGVFQGMITRREWFKAFNYLAHTFDDHYVTVDKKQVLKLEAEN</sequence>
<dbReference type="PANTHER" id="PTHR43080">
    <property type="entry name" value="CBS DOMAIN-CONTAINING PROTEIN CBSX3, MITOCHONDRIAL"/>
    <property type="match status" value="1"/>
</dbReference>
<evidence type="ECO:0000256" key="1">
    <source>
        <dbReference type="ARBA" id="ARBA00023122"/>
    </source>
</evidence>
<name>A0A2I1SKC2_9LACO</name>
<dbReference type="PROSITE" id="PS51371">
    <property type="entry name" value="CBS"/>
    <property type="match status" value="1"/>
</dbReference>
<evidence type="ECO:0000256" key="2">
    <source>
        <dbReference type="PROSITE-ProRule" id="PRU00703"/>
    </source>
</evidence>
<dbReference type="RefSeq" id="WP_013440333.1">
    <property type="nucleotide sequence ID" value="NZ_BNHT01000032.1"/>
</dbReference>
<dbReference type="InterPro" id="IPR000644">
    <property type="entry name" value="CBS_dom"/>
</dbReference>
<dbReference type="AlphaFoldDB" id="A0A2I1SKC2"/>
<protein>
    <submittedName>
        <fullName evidence="4">Cbs domain containing protein</fullName>
    </submittedName>
</protein>
<dbReference type="CDD" id="cd04643">
    <property type="entry name" value="CBS_pair_bac"/>
    <property type="match status" value="1"/>
</dbReference>
<reference evidence="4 5" key="1">
    <citation type="submission" date="2019-01" db="EMBL/GenBank/DDBJ databases">
        <title>Colonization of the human gut by bovine bacteria present in Parmesan cheese.</title>
        <authorList>
            <person name="Lugli G.A."/>
            <person name="Milani C."/>
        </authorList>
    </citation>
    <scope>NUCLEOTIDE SEQUENCE [LARGE SCALE GENOMIC DNA]</scope>
    <source>
        <strain evidence="4 5">LDELB18P1</strain>
    </source>
</reference>
<comment type="caution">
    <text evidence="4">The sequence shown here is derived from an EMBL/GenBank/DDBJ whole genome shotgun (WGS) entry which is preliminary data.</text>
</comment>
<dbReference type="NCBIfam" id="NF041630">
    <property type="entry name" value="CBS_CbpB"/>
    <property type="match status" value="1"/>
</dbReference>
<evidence type="ECO:0000313" key="5">
    <source>
        <dbReference type="Proteomes" id="UP000292818"/>
    </source>
</evidence>
<dbReference type="PANTHER" id="PTHR43080:SF30">
    <property type="entry name" value="CYCLIC DI-AMP RECEPTOR B"/>
    <property type="match status" value="1"/>
</dbReference>
<dbReference type="EMBL" id="SETJ01000084">
    <property type="protein sequence ID" value="RZM15450.1"/>
    <property type="molecule type" value="Genomic_DNA"/>
</dbReference>
<dbReference type="InterPro" id="IPR051257">
    <property type="entry name" value="Diverse_CBS-Domain"/>
</dbReference>
<organism evidence="4 5">
    <name type="scientific">Lactobacillus delbrueckii</name>
    <dbReference type="NCBI Taxonomy" id="1584"/>
    <lineage>
        <taxon>Bacteria</taxon>
        <taxon>Bacillati</taxon>
        <taxon>Bacillota</taxon>
        <taxon>Bacilli</taxon>
        <taxon>Lactobacillales</taxon>
        <taxon>Lactobacillaceae</taxon>
        <taxon>Lactobacillus</taxon>
    </lineage>
</organism>
<evidence type="ECO:0000259" key="3">
    <source>
        <dbReference type="PROSITE" id="PS51371"/>
    </source>
</evidence>
<gene>
    <name evidence="4" type="ORF">LDELB18P1_1834</name>
</gene>